<evidence type="ECO:0000313" key="2">
    <source>
        <dbReference type="EMBL" id="AMP07625.1"/>
    </source>
</evidence>
<evidence type="ECO:0000313" key="3">
    <source>
        <dbReference type="Proteomes" id="UP000074561"/>
    </source>
</evidence>
<accession>A0A127QCP9</accession>
<reference evidence="2 3" key="1">
    <citation type="submission" date="2015-11" db="EMBL/GenBank/DDBJ databases">
        <title>Exploring the genomic traits of fungus-feeding bacterial genus Collimonas.</title>
        <authorList>
            <person name="Song C."/>
            <person name="Schmidt R."/>
            <person name="de Jager V."/>
            <person name="Krzyzanowska D."/>
            <person name="Jongedijk E."/>
            <person name="Cankar K."/>
            <person name="Beekwilder J."/>
            <person name="van Veen A."/>
            <person name="de Boer W."/>
            <person name="van Veen J.A."/>
            <person name="Garbeva P."/>
        </authorList>
    </citation>
    <scope>NUCLEOTIDE SEQUENCE [LARGE SCALE GENOMIC DNA]</scope>
    <source>
        <strain evidence="2 3">Ter91</strain>
    </source>
</reference>
<feature type="domain" description="YchJ-like middle NTF2-like" evidence="1">
    <location>
        <begin position="4"/>
        <end position="101"/>
    </location>
</feature>
<dbReference type="InterPro" id="IPR048469">
    <property type="entry name" value="YchJ-like_M"/>
</dbReference>
<dbReference type="Proteomes" id="UP000074561">
    <property type="component" value="Chromosome"/>
</dbReference>
<protein>
    <recommendedName>
        <fullName evidence="1">YchJ-like middle NTF2-like domain-containing protein</fullName>
    </recommendedName>
</protein>
<proteinExistence type="predicted"/>
<dbReference type="STRING" id="279113.CPter91_5339"/>
<sequence>MAPTALALMRSRYSAYVMDNGAYLQATWHASTRAAEPIVAEAGLKWLGLDVRRHETEGDSAIVEFVARYKIDGRAHRLHEVSRFVREPDVAGVSRWFYVDGSFPEKGQLFGDRV</sequence>
<dbReference type="EMBL" id="CP013234">
    <property type="protein sequence ID" value="AMP07625.1"/>
    <property type="molecule type" value="Genomic_DNA"/>
</dbReference>
<organism evidence="2 3">
    <name type="scientific">Collimonas pratensis</name>
    <dbReference type="NCBI Taxonomy" id="279113"/>
    <lineage>
        <taxon>Bacteria</taxon>
        <taxon>Pseudomonadati</taxon>
        <taxon>Pseudomonadota</taxon>
        <taxon>Betaproteobacteria</taxon>
        <taxon>Burkholderiales</taxon>
        <taxon>Oxalobacteraceae</taxon>
        <taxon>Collimonas</taxon>
    </lineage>
</organism>
<evidence type="ECO:0000259" key="1">
    <source>
        <dbReference type="Pfam" id="PF17775"/>
    </source>
</evidence>
<dbReference type="InterPro" id="IPR032710">
    <property type="entry name" value="NTF2-like_dom_sf"/>
</dbReference>
<dbReference type="AlphaFoldDB" id="A0A127QCP9"/>
<gene>
    <name evidence="2" type="ORF">CPter91_5339</name>
</gene>
<dbReference type="PATRIC" id="fig|279113.9.peg.5294"/>
<dbReference type="SUPFAM" id="SSF54427">
    <property type="entry name" value="NTF2-like"/>
    <property type="match status" value="1"/>
</dbReference>
<name>A0A127QCP9_9BURK</name>
<dbReference type="Gene3D" id="3.10.450.50">
    <property type="match status" value="1"/>
</dbReference>
<dbReference type="KEGG" id="cpra:CPter91_5339"/>
<dbReference type="Pfam" id="PF17775">
    <property type="entry name" value="YchJ_M-like"/>
    <property type="match status" value="1"/>
</dbReference>